<dbReference type="OrthoDB" id="6620433at2759"/>
<sequence>MASARIVPTFYASQSNKYNQFALDGNYNDEHTSNAGRLSYGILQIPQVKNKFQQPNLDLNSQQGLYLHGNSELANIGKQSFGSTFQNDGSGYDGDELDLKSSTPLKETEMIDTFGLKTSQLEVDPSSPHLIKVPVPHPYPVHIPVKQPFTVPIFKLVPQEVEKKIPIPVEKLVPVYKEKPVKIIVEKHHPVHVFKPYTIPVDVNTHILLGKKKTEQW</sequence>
<evidence type="ECO:0000313" key="1">
    <source>
        <dbReference type="EMBL" id="RZC32059.1"/>
    </source>
</evidence>
<organism evidence="1 2">
    <name type="scientific">Asbolus verrucosus</name>
    <name type="common">Desert ironclad beetle</name>
    <dbReference type="NCBI Taxonomy" id="1661398"/>
    <lineage>
        <taxon>Eukaryota</taxon>
        <taxon>Metazoa</taxon>
        <taxon>Ecdysozoa</taxon>
        <taxon>Arthropoda</taxon>
        <taxon>Hexapoda</taxon>
        <taxon>Insecta</taxon>
        <taxon>Pterygota</taxon>
        <taxon>Neoptera</taxon>
        <taxon>Endopterygota</taxon>
        <taxon>Coleoptera</taxon>
        <taxon>Polyphaga</taxon>
        <taxon>Cucujiformia</taxon>
        <taxon>Tenebrionidae</taxon>
        <taxon>Pimeliinae</taxon>
        <taxon>Asbolus</taxon>
    </lineage>
</organism>
<protein>
    <submittedName>
        <fullName evidence="1">Uncharacterized protein</fullName>
    </submittedName>
</protein>
<proteinExistence type="predicted"/>
<dbReference type="Proteomes" id="UP000292052">
    <property type="component" value="Unassembled WGS sequence"/>
</dbReference>
<keyword evidence="2" id="KW-1185">Reference proteome</keyword>
<comment type="caution">
    <text evidence="1">The sequence shown here is derived from an EMBL/GenBank/DDBJ whole genome shotgun (WGS) entry which is preliminary data.</text>
</comment>
<name>A0A482VHK1_ASBVE</name>
<dbReference type="AlphaFoldDB" id="A0A482VHK1"/>
<accession>A0A482VHK1</accession>
<gene>
    <name evidence="1" type="ORF">BDFB_010682</name>
</gene>
<dbReference type="EMBL" id="QDEB01100478">
    <property type="protein sequence ID" value="RZC32059.1"/>
    <property type="molecule type" value="Genomic_DNA"/>
</dbReference>
<evidence type="ECO:0000313" key="2">
    <source>
        <dbReference type="Proteomes" id="UP000292052"/>
    </source>
</evidence>
<reference evidence="1 2" key="1">
    <citation type="submission" date="2017-03" db="EMBL/GenBank/DDBJ databases">
        <title>Genome of the blue death feigning beetle - Asbolus verrucosus.</title>
        <authorList>
            <person name="Rider S.D."/>
        </authorList>
    </citation>
    <scope>NUCLEOTIDE SEQUENCE [LARGE SCALE GENOMIC DNA]</scope>
    <source>
        <strain evidence="1">Butters</strain>
        <tissue evidence="1">Head and leg muscle</tissue>
    </source>
</reference>